<proteinExistence type="predicted"/>
<keyword evidence="2" id="KW-1185">Reference proteome</keyword>
<accession>A0ACC3N249</accession>
<organism evidence="1 2">
    <name type="scientific">Vermiconidia calcicola</name>
    <dbReference type="NCBI Taxonomy" id="1690605"/>
    <lineage>
        <taxon>Eukaryota</taxon>
        <taxon>Fungi</taxon>
        <taxon>Dikarya</taxon>
        <taxon>Ascomycota</taxon>
        <taxon>Pezizomycotina</taxon>
        <taxon>Dothideomycetes</taxon>
        <taxon>Dothideomycetidae</taxon>
        <taxon>Mycosphaerellales</taxon>
        <taxon>Extremaceae</taxon>
        <taxon>Vermiconidia</taxon>
    </lineage>
</organism>
<reference evidence="1" key="1">
    <citation type="submission" date="2023-07" db="EMBL/GenBank/DDBJ databases">
        <title>Black Yeasts Isolated from many extreme environments.</title>
        <authorList>
            <person name="Coleine C."/>
            <person name="Stajich J.E."/>
            <person name="Selbmann L."/>
        </authorList>
    </citation>
    <scope>NUCLEOTIDE SEQUENCE</scope>
    <source>
        <strain evidence="1">CCFEE 5714</strain>
    </source>
</reference>
<evidence type="ECO:0000313" key="1">
    <source>
        <dbReference type="EMBL" id="KAK3707844.1"/>
    </source>
</evidence>
<name>A0ACC3N249_9PEZI</name>
<comment type="caution">
    <text evidence="1">The sequence shown here is derived from an EMBL/GenBank/DDBJ whole genome shotgun (WGS) entry which is preliminary data.</text>
</comment>
<keyword evidence="1" id="KW-0396">Initiation factor</keyword>
<keyword evidence="1" id="KW-0648">Protein biosynthesis</keyword>
<sequence>MRPILLQGHERALTQVKFSKEGDLLFSVSKDHVICAWYSANGERFGAYKGHQGALWTVDVDPTTTFLASGGADNTLRLWEVKTGKLLKTWEFATSIKRCEFSEDGRQLLGVTEKRTGQLSTIIVYDIEQDVEAEQTDEPSLRLVVDELPRVTVAGFSYLNKYIITGHEDGSVSQYDAKTGEMLHNAFSHEDGMQVTDLQWSQDRTYFLTASKDKTAKLHAVDSLEVLKTYVADTPLNSAAITPDIYPTDPQHRVPYVILGGGQAAMDVTTTSARQGKFEARFYHKIFEEEIGRVRGHFGPLNYVAVDPTGKCYCSGGEDGMRFGSDNWAGAHPAVAANLSKHASDYSTPYGSSTLDRAVQHRLSEIFEREVEIFYVSTGTAANALALTSVAKPGGIAFAHREAHIIADECGAPEYFSNQLRLKPIDGADGKLDVEVLRREVAEVAKMGVHGGRPNAISVTQPTESGTVYSLEELDAIAAVAKEYDIPFLMDGARFANALVHLGCSPAEMTWKRGIDILCFGATKNGCFCAETVIFFDKSKAEEFAFMHKRAGQLFSKSTFVSAQLEAYLKDGLWFDLACHANDMASDLADVFQRAEKTRLVRKPQNNEVFVVVRDGVVKGLEEAGVSFFAGWPPARELEVGEGEQLCRFVTSFATTGEDVRGVGELIK</sequence>
<dbReference type="Proteomes" id="UP001281147">
    <property type="component" value="Unassembled WGS sequence"/>
</dbReference>
<evidence type="ECO:0000313" key="2">
    <source>
        <dbReference type="Proteomes" id="UP001281147"/>
    </source>
</evidence>
<protein>
    <submittedName>
        <fullName evidence="1">Translation initiation factor eIF3 subunit</fullName>
    </submittedName>
</protein>
<dbReference type="EMBL" id="JAUTXU010000106">
    <property type="protein sequence ID" value="KAK3707844.1"/>
    <property type="molecule type" value="Genomic_DNA"/>
</dbReference>
<gene>
    <name evidence="1" type="primary">TIF34_2</name>
    <name evidence="1" type="ORF">LTR37_011846</name>
</gene>